<dbReference type="InterPro" id="IPR004576">
    <property type="entry name" value="Mfd"/>
</dbReference>
<dbReference type="Pfam" id="PF00271">
    <property type="entry name" value="Helicase_C"/>
    <property type="match status" value="1"/>
</dbReference>
<feature type="domain" description="Helicase ATP-binding" evidence="10">
    <location>
        <begin position="529"/>
        <end position="689"/>
    </location>
</feature>
<sequence length="1058" mass="112909">MSQAAIATWIAEHLQHGDLVYIADSEQTAVALAAAVKAAAPQAAVVLVPASDALPGEEAPASPGNAGARVAALRQIRGTVQGSCQKPCVVLASAEAIARRYAAPEAFDPAPPVLGVGDLLDLESFESDCEALGYIVDDRVDEPGEVAVRGNVADVFPADRTLPVRSEAADGRIVSLRSFDPVDQRSLDDLTAVEIGRVAEPSAVGGVTLLAHCPAGAALVLDNKVASRHRGLLALAADVTRHGRVPADMIGEEEWRAATTGHDRLDWATDDIGAISRFVEERAPLGALSRFVVPLLERDARLILLGSDRDLRFLRPRIAKKLKRDCIMLASWADVAALPSGAFAALEMPCDRGFVRDKIIAVTAADLLGSRAEAEAGSVDQENGFDGLGDLRCGDVVVHEDHGIAVISGIEPLPLLEGSAQDAIALEFAGAARRLVPVSDAGRIWRYGADPEAVALDKLDGSSWIKRRETLDGELAETAKALIALAHQRAARTVPAIAADPDVYERFVAGFPYSETADQTRAIDAIRSDLASGTAMDRLVIGDVGYGKTEVALRAAAFAALAGGQVVLAAPTTVLVRQHYELFRARFEGTGVTVAMLSSSSTPAEKRAALAGLADGSIGIVVGTSAVAGKSVRFRSLQLVILDEEQRFGAAHKARLRALHSGHFLALSATPIPRTLQNALVGLQQLSVIATPPARRHPIRTVVGEWDDTRVRAALLRERARRGQSFVVVPRIADMAAIEAKLGQLTPELTVVCAHGKLPAAELDTVMTEFADGRGDVLLATNIIEAGLDIRRANTMIVWRADRFGLSQLHQLRGRVGRGSRRGQIMLLTDTGHPISEATAKRLRTLEALDRLGAGFAISARDLDLRGGGDLLGDSQTGHMKLVGVELYQHMLEAALREARGETSALPAPDLRLGAHGALPESWIPEVDLRLQLYVKLARLTDLAVLDNFEEELEDRFGAMPAETQVLLSVARVRLLAQMLGFERIDAGRAAIALNPRGAPPKSSPHPSAQLVDGRFLVREKMSDPHARLARVEEILLEMVEFDTVPDSEAVGRKRVMA</sequence>
<keyword evidence="1 9" id="KW-0963">Cytoplasm</keyword>
<evidence type="ECO:0000256" key="1">
    <source>
        <dbReference type="ARBA" id="ARBA00022490"/>
    </source>
</evidence>
<dbReference type="PROSITE" id="PS51194">
    <property type="entry name" value="HELICASE_CTER"/>
    <property type="match status" value="1"/>
</dbReference>
<dbReference type="InterPro" id="IPR036101">
    <property type="entry name" value="CarD-like/TRCF_RID_sf"/>
</dbReference>
<gene>
    <name evidence="9" type="primary">mfd</name>
    <name evidence="12" type="ORF">GRI99_10775</name>
</gene>
<dbReference type="Pfam" id="PF03461">
    <property type="entry name" value="TRCF"/>
    <property type="match status" value="1"/>
</dbReference>
<dbReference type="AlphaFoldDB" id="A0A844YY52"/>
<keyword evidence="4 9" id="KW-0378">Hydrolase</keyword>
<dbReference type="GO" id="GO:0005524">
    <property type="term" value="F:ATP binding"/>
    <property type="evidence" value="ECO:0007669"/>
    <property type="project" value="UniProtKB-UniRule"/>
</dbReference>
<dbReference type="SUPFAM" id="SSF141259">
    <property type="entry name" value="CarD-like"/>
    <property type="match status" value="1"/>
</dbReference>
<comment type="function">
    <text evidence="9">Couples transcription and DNA repair by recognizing RNA polymerase (RNAP) stalled at DNA lesions. Mediates ATP-dependent release of RNAP and its truncated transcript from the DNA, and recruitment of nucleotide excision repair machinery to the damaged site.</text>
</comment>
<dbReference type="Pfam" id="PF02559">
    <property type="entry name" value="CarD_TRCF_RID"/>
    <property type="match status" value="1"/>
</dbReference>
<dbReference type="Gene3D" id="2.40.10.170">
    <property type="match status" value="1"/>
</dbReference>
<evidence type="ECO:0000259" key="10">
    <source>
        <dbReference type="PROSITE" id="PS51192"/>
    </source>
</evidence>
<keyword evidence="7 9" id="KW-0238">DNA-binding</keyword>
<name>A0A844YY52_9SPHN</name>
<dbReference type="EC" id="3.6.4.-" evidence="9"/>
<dbReference type="PROSITE" id="PS51192">
    <property type="entry name" value="HELICASE_ATP_BIND_1"/>
    <property type="match status" value="1"/>
</dbReference>
<evidence type="ECO:0000256" key="5">
    <source>
        <dbReference type="ARBA" id="ARBA00022806"/>
    </source>
</evidence>
<dbReference type="InterPro" id="IPR011545">
    <property type="entry name" value="DEAD/DEAH_box_helicase_dom"/>
</dbReference>
<dbReference type="InterPro" id="IPR005118">
    <property type="entry name" value="TRCF_C"/>
</dbReference>
<dbReference type="SMART" id="SM01058">
    <property type="entry name" value="CarD_TRCF"/>
    <property type="match status" value="1"/>
</dbReference>
<dbReference type="InterPro" id="IPR001650">
    <property type="entry name" value="Helicase_C-like"/>
</dbReference>
<dbReference type="SMART" id="SM00982">
    <property type="entry name" value="TRCF"/>
    <property type="match status" value="1"/>
</dbReference>
<dbReference type="InterPro" id="IPR047112">
    <property type="entry name" value="RecG/Mfd"/>
</dbReference>
<keyword evidence="8 9" id="KW-0234">DNA repair</keyword>
<keyword evidence="3 9" id="KW-0227">DNA damage</keyword>
<dbReference type="InterPro" id="IPR003711">
    <property type="entry name" value="CarD-like/TRCF_RID"/>
</dbReference>
<dbReference type="Gene3D" id="3.40.50.300">
    <property type="entry name" value="P-loop containing nucleotide triphosphate hydrolases"/>
    <property type="match status" value="2"/>
</dbReference>
<comment type="similarity">
    <text evidence="9">In the C-terminal section; belongs to the helicase family. RecG subfamily.</text>
</comment>
<evidence type="ECO:0000256" key="9">
    <source>
        <dbReference type="HAMAP-Rule" id="MF_00969"/>
    </source>
</evidence>
<dbReference type="HAMAP" id="MF_00969">
    <property type="entry name" value="TRCF"/>
    <property type="match status" value="1"/>
</dbReference>
<dbReference type="SMART" id="SM00490">
    <property type="entry name" value="HELICc"/>
    <property type="match status" value="1"/>
</dbReference>
<keyword evidence="13" id="KW-1185">Reference proteome</keyword>
<dbReference type="GO" id="GO:0003678">
    <property type="term" value="F:DNA helicase activity"/>
    <property type="evidence" value="ECO:0007669"/>
    <property type="project" value="TreeGrafter"/>
</dbReference>
<comment type="caution">
    <text evidence="12">The sequence shown here is derived from an EMBL/GenBank/DDBJ whole genome shotgun (WGS) entry which is preliminary data.</text>
</comment>
<dbReference type="EMBL" id="WTYV01000004">
    <property type="protein sequence ID" value="MXO72112.1"/>
    <property type="molecule type" value="Genomic_DNA"/>
</dbReference>
<dbReference type="SUPFAM" id="SSF143517">
    <property type="entry name" value="TRCF domain-like"/>
    <property type="match status" value="1"/>
</dbReference>
<dbReference type="SUPFAM" id="SSF52540">
    <property type="entry name" value="P-loop containing nucleoside triphosphate hydrolases"/>
    <property type="match status" value="3"/>
</dbReference>
<evidence type="ECO:0000256" key="7">
    <source>
        <dbReference type="ARBA" id="ARBA00023125"/>
    </source>
</evidence>
<evidence type="ECO:0000313" key="13">
    <source>
        <dbReference type="Proteomes" id="UP000466966"/>
    </source>
</evidence>
<dbReference type="GO" id="GO:0000716">
    <property type="term" value="P:transcription-coupled nucleotide-excision repair, DNA damage recognition"/>
    <property type="evidence" value="ECO:0007669"/>
    <property type="project" value="UniProtKB-UniRule"/>
</dbReference>
<dbReference type="SMART" id="SM00487">
    <property type="entry name" value="DEXDc"/>
    <property type="match status" value="1"/>
</dbReference>
<keyword evidence="5 12" id="KW-0347">Helicase</keyword>
<dbReference type="PANTHER" id="PTHR47964">
    <property type="entry name" value="ATP-DEPENDENT DNA HELICASE HOMOLOG RECG, CHLOROPLASTIC"/>
    <property type="match status" value="1"/>
</dbReference>
<comment type="subcellular location">
    <subcellularLocation>
        <location evidence="9">Cytoplasm</location>
    </subcellularLocation>
</comment>
<comment type="similarity">
    <text evidence="9">In the N-terminal section; belongs to the UvrB family.</text>
</comment>
<dbReference type="GO" id="GO:0005737">
    <property type="term" value="C:cytoplasm"/>
    <property type="evidence" value="ECO:0007669"/>
    <property type="project" value="UniProtKB-SubCell"/>
</dbReference>
<dbReference type="Pfam" id="PF00270">
    <property type="entry name" value="DEAD"/>
    <property type="match status" value="1"/>
</dbReference>
<keyword evidence="2 9" id="KW-0547">Nucleotide-binding</keyword>
<evidence type="ECO:0000256" key="2">
    <source>
        <dbReference type="ARBA" id="ARBA00022741"/>
    </source>
</evidence>
<evidence type="ECO:0000256" key="6">
    <source>
        <dbReference type="ARBA" id="ARBA00022840"/>
    </source>
</evidence>
<dbReference type="GO" id="GO:0003684">
    <property type="term" value="F:damaged DNA binding"/>
    <property type="evidence" value="ECO:0007669"/>
    <property type="project" value="InterPro"/>
</dbReference>
<dbReference type="Gene3D" id="3.40.50.11180">
    <property type="match status" value="1"/>
</dbReference>
<protein>
    <recommendedName>
        <fullName evidence="9">Transcription-repair-coupling factor</fullName>
        <shortName evidence="9">TRCF</shortName>
        <ecNumber evidence="9">3.6.4.-</ecNumber>
    </recommendedName>
</protein>
<evidence type="ECO:0000256" key="4">
    <source>
        <dbReference type="ARBA" id="ARBA00022801"/>
    </source>
</evidence>
<dbReference type="GO" id="GO:0016787">
    <property type="term" value="F:hydrolase activity"/>
    <property type="evidence" value="ECO:0007669"/>
    <property type="project" value="UniProtKB-KW"/>
</dbReference>
<keyword evidence="6 9" id="KW-0067">ATP-binding</keyword>
<dbReference type="PANTHER" id="PTHR47964:SF1">
    <property type="entry name" value="ATP-DEPENDENT DNA HELICASE HOMOLOG RECG, CHLOROPLASTIC"/>
    <property type="match status" value="1"/>
</dbReference>
<accession>A0A844YY52</accession>
<evidence type="ECO:0000313" key="12">
    <source>
        <dbReference type="EMBL" id="MXO72112.1"/>
    </source>
</evidence>
<dbReference type="RefSeq" id="WP_160772054.1">
    <property type="nucleotide sequence ID" value="NZ_WTYV01000004.1"/>
</dbReference>
<proteinExistence type="inferred from homology"/>
<evidence type="ECO:0000256" key="3">
    <source>
        <dbReference type="ARBA" id="ARBA00022763"/>
    </source>
</evidence>
<dbReference type="Proteomes" id="UP000466966">
    <property type="component" value="Unassembled WGS sequence"/>
</dbReference>
<dbReference type="OrthoDB" id="9804325at2"/>
<dbReference type="InterPro" id="IPR014001">
    <property type="entry name" value="Helicase_ATP-bd"/>
</dbReference>
<evidence type="ECO:0000259" key="11">
    <source>
        <dbReference type="PROSITE" id="PS51194"/>
    </source>
</evidence>
<evidence type="ECO:0000256" key="8">
    <source>
        <dbReference type="ARBA" id="ARBA00023204"/>
    </source>
</evidence>
<reference evidence="12 13" key="1">
    <citation type="submission" date="2019-12" db="EMBL/GenBank/DDBJ databases">
        <title>Genomic-based taxomic classification of the family Erythrobacteraceae.</title>
        <authorList>
            <person name="Xu L."/>
        </authorList>
    </citation>
    <scope>NUCLEOTIDE SEQUENCE [LARGE SCALE GENOMIC DNA]</scope>
    <source>
        <strain evidence="12 13">M0322</strain>
    </source>
</reference>
<feature type="domain" description="Helicase C-terminal" evidence="11">
    <location>
        <begin position="710"/>
        <end position="864"/>
    </location>
</feature>
<dbReference type="Pfam" id="PF17757">
    <property type="entry name" value="UvrB_inter"/>
    <property type="match status" value="1"/>
</dbReference>
<dbReference type="Gene3D" id="3.90.1150.50">
    <property type="entry name" value="Transcription-repair-coupling factor, D7 domain"/>
    <property type="match status" value="1"/>
</dbReference>
<dbReference type="Gene3D" id="3.30.2060.10">
    <property type="entry name" value="Penicillin-binding protein 1b domain"/>
    <property type="match status" value="1"/>
</dbReference>
<dbReference type="InterPro" id="IPR037235">
    <property type="entry name" value="TRCF-like_C_D7"/>
</dbReference>
<dbReference type="InterPro" id="IPR041471">
    <property type="entry name" value="UvrB_inter"/>
</dbReference>
<organism evidence="12 13">
    <name type="scientific">Alteraurantiacibacter buctensis</name>
    <dbReference type="NCBI Taxonomy" id="1503981"/>
    <lineage>
        <taxon>Bacteria</taxon>
        <taxon>Pseudomonadati</taxon>
        <taxon>Pseudomonadota</taxon>
        <taxon>Alphaproteobacteria</taxon>
        <taxon>Sphingomonadales</taxon>
        <taxon>Erythrobacteraceae</taxon>
        <taxon>Alteraurantiacibacter</taxon>
    </lineage>
</organism>
<dbReference type="GO" id="GO:0006355">
    <property type="term" value="P:regulation of DNA-templated transcription"/>
    <property type="evidence" value="ECO:0007669"/>
    <property type="project" value="UniProtKB-UniRule"/>
</dbReference>
<dbReference type="InterPro" id="IPR027417">
    <property type="entry name" value="P-loop_NTPase"/>
</dbReference>